<dbReference type="Proteomes" id="UP000006753">
    <property type="component" value="Unassembled WGS sequence"/>
</dbReference>
<name>K1WMY8_MARBU</name>
<evidence type="ECO:0000256" key="2">
    <source>
        <dbReference type="SAM" id="Phobius"/>
    </source>
</evidence>
<feature type="region of interest" description="Disordered" evidence="1">
    <location>
        <begin position="1"/>
        <end position="25"/>
    </location>
</feature>
<accession>K1WMY8</accession>
<keyword evidence="4" id="KW-1185">Reference proteome</keyword>
<evidence type="ECO:0000313" key="4">
    <source>
        <dbReference type="Proteomes" id="UP000006753"/>
    </source>
</evidence>
<reference evidence="3 4" key="1">
    <citation type="journal article" date="2012" name="BMC Genomics">
        <title>Sequencing the genome of Marssonina brunnea reveals fungus-poplar co-evolution.</title>
        <authorList>
            <person name="Zhu S."/>
            <person name="Cao Y.-Z."/>
            <person name="Jiang C."/>
            <person name="Tan B.-Y."/>
            <person name="Wang Z."/>
            <person name="Feng S."/>
            <person name="Zhang L."/>
            <person name="Su X.-H."/>
            <person name="Brejova B."/>
            <person name="Vinar T."/>
            <person name="Xu M."/>
            <person name="Wang M.-X."/>
            <person name="Zhang S.-G."/>
            <person name="Huang M.-R."/>
            <person name="Wu R."/>
            <person name="Zhou Y."/>
        </authorList>
    </citation>
    <scope>NUCLEOTIDE SEQUENCE [LARGE SCALE GENOMIC DNA]</scope>
    <source>
        <strain evidence="3 4">MB_m1</strain>
    </source>
</reference>
<dbReference type="EMBL" id="JH921431">
    <property type="protein sequence ID" value="EKD19060.1"/>
    <property type="molecule type" value="Genomic_DNA"/>
</dbReference>
<keyword evidence="2" id="KW-1133">Transmembrane helix</keyword>
<dbReference type="InParanoid" id="K1WMY8"/>
<proteinExistence type="predicted"/>
<keyword evidence="2" id="KW-0472">Membrane</keyword>
<organism evidence="3 4">
    <name type="scientific">Marssonina brunnea f. sp. multigermtubi (strain MB_m1)</name>
    <name type="common">Marssonina leaf spot fungus</name>
    <dbReference type="NCBI Taxonomy" id="1072389"/>
    <lineage>
        <taxon>Eukaryota</taxon>
        <taxon>Fungi</taxon>
        <taxon>Dikarya</taxon>
        <taxon>Ascomycota</taxon>
        <taxon>Pezizomycotina</taxon>
        <taxon>Leotiomycetes</taxon>
        <taxon>Helotiales</taxon>
        <taxon>Drepanopezizaceae</taxon>
        <taxon>Drepanopeziza</taxon>
    </lineage>
</organism>
<keyword evidence="2" id="KW-0812">Transmembrane</keyword>
<evidence type="ECO:0000256" key="1">
    <source>
        <dbReference type="SAM" id="MobiDB-lite"/>
    </source>
</evidence>
<dbReference type="AlphaFoldDB" id="K1WMY8"/>
<gene>
    <name evidence="3" type="ORF">MBM_02297</name>
</gene>
<protein>
    <submittedName>
        <fullName evidence="3">Uncharacterized protein</fullName>
    </submittedName>
</protein>
<dbReference type="KEGG" id="mbe:MBM_02297"/>
<dbReference type="HOGENOM" id="CLU_1030875_0_0_1"/>
<sequence length="270" mass="29240">MTAPTQTPPLDNNTCSSETSGSQNGLVRHAAAPYPTTLEMPSMDPTLPGGSGFCAAVIALRKAASRAPAKQTLSVATLLTNHDVIGSDGGGLAPADELSRGFGQSRLYQTFVHHFQGLGSWSSSSPSADRSYSKLESRLISGVQLFFLRLLSEWLLQRRTLRVGGLLVIVCFALSALRFSAFFFTEGTQWLGRKDYGSMRWRPVSVFPRVQNSVKVSILRELLGGGNRFAVASIHLLPCPPFVAGIHIENEAALDSYSKSNPITVWILPF</sequence>
<evidence type="ECO:0000313" key="3">
    <source>
        <dbReference type="EMBL" id="EKD19060.1"/>
    </source>
</evidence>
<feature type="transmembrane region" description="Helical" evidence="2">
    <location>
        <begin position="163"/>
        <end position="184"/>
    </location>
</feature>